<gene>
    <name evidence="2" type="ORF">AX13_16725</name>
</gene>
<organism evidence="2 3">
    <name type="scientific">Comamonas aquatica DA1877</name>
    <dbReference type="NCBI Taxonomy" id="1457173"/>
    <lineage>
        <taxon>Bacteria</taxon>
        <taxon>Pseudomonadati</taxon>
        <taxon>Pseudomonadota</taxon>
        <taxon>Betaproteobacteria</taxon>
        <taxon>Burkholderiales</taxon>
        <taxon>Comamonadaceae</taxon>
        <taxon>Comamonas</taxon>
    </lineage>
</organism>
<dbReference type="RefSeq" id="WP_043382383.1">
    <property type="nucleotide sequence ID" value="NZ_JBOK01000007.1"/>
</dbReference>
<sequence>MSLIQPLPPGPLDIVGDIHGELSALQDLLHHLGYDDSGRHPQARTLVFVGDFVDRGPDSPGVVDLVQRLVESGNACAIAGNHEINLLRHDPKDGAGWYFEERLASDTTKYSQFARATNTLQRARIETFLNGLPLALERADLRVIHAAWHGPDVDKARAMPLGTARAEYDHWEAQAAAVAQQRSIAERMAAEKSIWPYSLEDGEHCPPFLQAHCDNELNKALFNPLKVLTCGLERQTPEPFFAGNKWRFVERMAWWNSYAEDTPVVVGHYWRSTLPAQTTHEGLFRGAAPFAWLGRRGNVFCVDYSVGARAQARTFGRPHAHMKLAALRWPERSLVFDDGSTHATTSFMRPALAVAA</sequence>
<dbReference type="InterPro" id="IPR029052">
    <property type="entry name" value="Metallo-depent_PP-like"/>
</dbReference>
<dbReference type="InterPro" id="IPR050126">
    <property type="entry name" value="Ap4A_hydrolase"/>
</dbReference>
<dbReference type="SUPFAM" id="SSF56300">
    <property type="entry name" value="Metallo-dependent phosphatases"/>
    <property type="match status" value="1"/>
</dbReference>
<dbReference type="Gene3D" id="3.60.21.10">
    <property type="match status" value="1"/>
</dbReference>
<dbReference type="STRING" id="225991.MA05_07605"/>
<reference evidence="2 3" key="1">
    <citation type="submission" date="2014-01" db="EMBL/GenBank/DDBJ databases">
        <title>Interspecies Systems Biology Uncovers Metabolites Affecting C. elegans Gene Expression and Life History Traits.</title>
        <authorList>
            <person name="Watson E."/>
            <person name="Macneil L.T."/>
            <person name="Ritter A.D."/>
            <person name="Yilmaz L.S."/>
            <person name="Rosebrock A.P."/>
            <person name="Caudy A.A."/>
            <person name="Walhout A.J."/>
        </authorList>
    </citation>
    <scope>NUCLEOTIDE SEQUENCE [LARGE SCALE GENOMIC DNA]</scope>
    <source>
        <strain evidence="2 3">DA1877</strain>
    </source>
</reference>
<dbReference type="PANTHER" id="PTHR42850:SF7">
    <property type="entry name" value="BIS(5'-NUCLEOSYL)-TETRAPHOSPHATASE PRPE [ASYMMETRICAL]"/>
    <property type="match status" value="1"/>
</dbReference>
<dbReference type="GO" id="GO:0005737">
    <property type="term" value="C:cytoplasm"/>
    <property type="evidence" value="ECO:0007669"/>
    <property type="project" value="TreeGrafter"/>
</dbReference>
<evidence type="ECO:0000313" key="2">
    <source>
        <dbReference type="EMBL" id="EXU80547.1"/>
    </source>
</evidence>
<dbReference type="Pfam" id="PF00149">
    <property type="entry name" value="Metallophos"/>
    <property type="match status" value="1"/>
</dbReference>
<dbReference type="GO" id="GO:0016791">
    <property type="term" value="F:phosphatase activity"/>
    <property type="evidence" value="ECO:0007669"/>
    <property type="project" value="TreeGrafter"/>
</dbReference>
<accession>A0A014QBK8</accession>
<dbReference type="PRINTS" id="PR00114">
    <property type="entry name" value="STPHPHTASE"/>
</dbReference>
<dbReference type="InterPro" id="IPR006186">
    <property type="entry name" value="Ser/Thr-sp_prot-phosphatase"/>
</dbReference>
<keyword evidence="3" id="KW-1185">Reference proteome</keyword>
<feature type="domain" description="Calcineurin-like phosphoesterase" evidence="1">
    <location>
        <begin position="12"/>
        <end position="104"/>
    </location>
</feature>
<dbReference type="AlphaFoldDB" id="A0A014QBK8"/>
<evidence type="ECO:0000313" key="3">
    <source>
        <dbReference type="Proteomes" id="UP000020766"/>
    </source>
</evidence>
<dbReference type="Proteomes" id="UP000020766">
    <property type="component" value="Unassembled WGS sequence"/>
</dbReference>
<dbReference type="PANTHER" id="PTHR42850">
    <property type="entry name" value="METALLOPHOSPHOESTERASE"/>
    <property type="match status" value="1"/>
</dbReference>
<protein>
    <submittedName>
        <fullName evidence="2">Metallophosphoesterase</fullName>
    </submittedName>
</protein>
<name>A0A014QBK8_9BURK</name>
<evidence type="ECO:0000259" key="1">
    <source>
        <dbReference type="Pfam" id="PF00149"/>
    </source>
</evidence>
<proteinExistence type="predicted"/>
<dbReference type="InterPro" id="IPR004843">
    <property type="entry name" value="Calcineurin-like_PHP"/>
</dbReference>
<comment type="caution">
    <text evidence="2">The sequence shown here is derived from an EMBL/GenBank/DDBJ whole genome shotgun (WGS) entry which is preliminary data.</text>
</comment>
<dbReference type="PATRIC" id="fig|1457173.3.peg.1600"/>
<dbReference type="EMBL" id="JBOK01000007">
    <property type="protein sequence ID" value="EXU80547.1"/>
    <property type="molecule type" value="Genomic_DNA"/>
</dbReference>